<protein>
    <submittedName>
        <fullName evidence="1">Uncharacterized protein</fullName>
    </submittedName>
</protein>
<reference evidence="1 2" key="1">
    <citation type="journal article" date="2013" name="ISME J.">
        <title>A metabolic model for members of the genus Tetrasphaera involved in enhanced biological phosphorus removal.</title>
        <authorList>
            <person name="Kristiansen R."/>
            <person name="Nguyen H.T.T."/>
            <person name="Saunders A.M."/>
            <person name="Nielsen J.L."/>
            <person name="Wimmer R."/>
            <person name="Le V.Q."/>
            <person name="McIlroy S.J."/>
            <person name="Petrovski S."/>
            <person name="Seviour R.J."/>
            <person name="Calteau A."/>
            <person name="Nielsen K.L."/>
            <person name="Nielsen P.H."/>
        </authorList>
    </citation>
    <scope>NUCLEOTIDE SEQUENCE [LARGE SCALE GENOMIC DNA]</scope>
    <source>
        <strain evidence="1 2">Lp2</strain>
    </source>
</reference>
<organism evidence="1 2">
    <name type="scientific">Phycicoccus elongatus Lp2</name>
    <dbReference type="NCBI Taxonomy" id="1193181"/>
    <lineage>
        <taxon>Bacteria</taxon>
        <taxon>Bacillati</taxon>
        <taxon>Actinomycetota</taxon>
        <taxon>Actinomycetes</taxon>
        <taxon>Micrococcales</taxon>
        <taxon>Intrasporangiaceae</taxon>
        <taxon>Phycicoccus</taxon>
    </lineage>
</organism>
<sequence length="69" mass="6505">MRAATMARGEGVGVVLGVGLGLAGGAGVELAVRGVHVGVTAAQPAVSAASRTAATVVALAPRPGCMDPP</sequence>
<dbReference type="HOGENOM" id="CLU_2774540_0_0_11"/>
<evidence type="ECO:0000313" key="1">
    <source>
        <dbReference type="EMBL" id="CCH69588.1"/>
    </source>
</evidence>
<dbReference type="AlphaFoldDB" id="N0DYL1"/>
<proteinExistence type="predicted"/>
<accession>N0DYL1</accession>
<dbReference type="Proteomes" id="UP000013167">
    <property type="component" value="Unassembled WGS sequence"/>
</dbReference>
<dbReference type="EMBL" id="CAIZ01000090">
    <property type="protein sequence ID" value="CCH69588.1"/>
    <property type="molecule type" value="Genomic_DNA"/>
</dbReference>
<keyword evidence="2" id="KW-1185">Reference proteome</keyword>
<evidence type="ECO:0000313" key="2">
    <source>
        <dbReference type="Proteomes" id="UP000013167"/>
    </source>
</evidence>
<comment type="caution">
    <text evidence="1">The sequence shown here is derived from an EMBL/GenBank/DDBJ whole genome shotgun (WGS) entry which is preliminary data.</text>
</comment>
<gene>
    <name evidence="1" type="ORF">BN10_230031</name>
</gene>
<name>N0DYL1_9MICO</name>